<feature type="region of interest" description="Disordered" evidence="2">
    <location>
        <begin position="54"/>
        <end position="75"/>
    </location>
</feature>
<dbReference type="EMBL" id="CACVKT020007711">
    <property type="protein sequence ID" value="CAC5410154.1"/>
    <property type="molecule type" value="Genomic_DNA"/>
</dbReference>
<keyword evidence="5" id="KW-1185">Reference proteome</keyword>
<dbReference type="InterPro" id="IPR031981">
    <property type="entry name" value="MIEAP_C"/>
</dbReference>
<reference evidence="4 5" key="1">
    <citation type="submission" date="2020-06" db="EMBL/GenBank/DDBJ databases">
        <authorList>
            <person name="Li R."/>
            <person name="Bekaert M."/>
        </authorList>
    </citation>
    <scope>NUCLEOTIDE SEQUENCE [LARGE SCALE GENOMIC DNA]</scope>
    <source>
        <strain evidence="5">wild</strain>
    </source>
</reference>
<proteinExistence type="predicted"/>
<keyword evidence="1" id="KW-0175">Coiled coil</keyword>
<dbReference type="Proteomes" id="UP000507470">
    <property type="component" value="Unassembled WGS sequence"/>
</dbReference>
<sequence length="374" mass="44069">MTEEINKSHEKIWLQGRKIDYSAKDSQSQLQESISAELPREQFLYETLKKARKQHSEEKEKLNEESKRLKEVQNERENDFAKFEKDFRELRENYEKLLSERKENRYNLTKGAKGCTVSSEGYVNLLQKRLQHNEVETTRIHYLLKEKEDIIAKLRIEKDDLQTRLSSIAGEKLVKGNPSITDLGNPNRPMKIGEKYGELYDNEWTDSMECINDIKSFYCDSEHLDFEEILVLHLCRLLKICYHECLALADEQIDKIGKTLAETLCLNVSSREDICNLSLCKDVATERRFRHDHFANYLFKNQIIGKTAVNAWDYAYKSADVIELLMKTPFFEKCINLCWCMVIQDPIMYLDEDIKQGTPIDKNTYKEFVKRKQS</sequence>
<evidence type="ECO:0000313" key="5">
    <source>
        <dbReference type="Proteomes" id="UP000507470"/>
    </source>
</evidence>
<name>A0A6J8DSD3_MYTCO</name>
<gene>
    <name evidence="4" type="ORF">MCOR_43358</name>
</gene>
<accession>A0A6J8DSD3</accession>
<feature type="domain" description="Mitochondria-eating protein C-terminal" evidence="3">
    <location>
        <begin position="189"/>
        <end position="369"/>
    </location>
</feature>
<dbReference type="AlphaFoldDB" id="A0A6J8DSD3"/>
<evidence type="ECO:0000256" key="2">
    <source>
        <dbReference type="SAM" id="MobiDB-lite"/>
    </source>
</evidence>
<evidence type="ECO:0000313" key="4">
    <source>
        <dbReference type="EMBL" id="CAC5410154.1"/>
    </source>
</evidence>
<feature type="coiled-coil region" evidence="1">
    <location>
        <begin position="144"/>
        <end position="171"/>
    </location>
</feature>
<dbReference type="Pfam" id="PF16026">
    <property type="entry name" value="MIEAP"/>
    <property type="match status" value="1"/>
</dbReference>
<protein>
    <recommendedName>
        <fullName evidence="3">Mitochondria-eating protein C-terminal domain-containing protein</fullName>
    </recommendedName>
</protein>
<dbReference type="OrthoDB" id="6123715at2759"/>
<evidence type="ECO:0000256" key="1">
    <source>
        <dbReference type="SAM" id="Coils"/>
    </source>
</evidence>
<organism evidence="4 5">
    <name type="scientific">Mytilus coruscus</name>
    <name type="common">Sea mussel</name>
    <dbReference type="NCBI Taxonomy" id="42192"/>
    <lineage>
        <taxon>Eukaryota</taxon>
        <taxon>Metazoa</taxon>
        <taxon>Spiralia</taxon>
        <taxon>Lophotrochozoa</taxon>
        <taxon>Mollusca</taxon>
        <taxon>Bivalvia</taxon>
        <taxon>Autobranchia</taxon>
        <taxon>Pteriomorphia</taxon>
        <taxon>Mytilida</taxon>
        <taxon>Mytiloidea</taxon>
        <taxon>Mytilidae</taxon>
        <taxon>Mytilinae</taxon>
        <taxon>Mytilus</taxon>
    </lineage>
</organism>
<evidence type="ECO:0000259" key="3">
    <source>
        <dbReference type="Pfam" id="PF16026"/>
    </source>
</evidence>